<dbReference type="PANTHER" id="PTHR23279">
    <property type="entry name" value="DEFECTIVE PROBOSCIS EXTENSION RESPONSE DPR -RELATED"/>
    <property type="match status" value="1"/>
</dbReference>
<dbReference type="Gene3D" id="2.60.40.10">
    <property type="entry name" value="Immunoglobulins"/>
    <property type="match status" value="1"/>
</dbReference>
<comment type="caution">
    <text evidence="1">The sequence shown here is derived from an EMBL/GenBank/DDBJ whole genome shotgun (WGS) entry which is preliminary data.</text>
</comment>
<dbReference type="InterPro" id="IPR007110">
    <property type="entry name" value="Ig-like_dom"/>
</dbReference>
<dbReference type="SUPFAM" id="SSF48726">
    <property type="entry name" value="Immunoglobulin"/>
    <property type="match status" value="1"/>
</dbReference>
<dbReference type="SMART" id="SM00409">
    <property type="entry name" value="IG"/>
    <property type="match status" value="1"/>
</dbReference>
<dbReference type="GO" id="GO:0032589">
    <property type="term" value="C:neuron projection membrane"/>
    <property type="evidence" value="ECO:0007669"/>
    <property type="project" value="TreeGrafter"/>
</dbReference>
<dbReference type="AlphaFoldDB" id="A0A6A4J8S1"/>
<evidence type="ECO:0000313" key="1">
    <source>
        <dbReference type="EMBL" id="KAF6210356.1"/>
    </source>
</evidence>
<name>A0A6A4J8S1_APOLU</name>
<accession>A0A6A4J8S1</accession>
<dbReference type="InterPro" id="IPR003599">
    <property type="entry name" value="Ig_sub"/>
</dbReference>
<dbReference type="PANTHER" id="PTHR23279:SF3">
    <property type="entry name" value="DEFECTIVE PROBOSCIS EXTENSION RESPONSE 18"/>
    <property type="match status" value="1"/>
</dbReference>
<reference evidence="1" key="1">
    <citation type="journal article" date="2021" name="Mol. Ecol. Resour.">
        <title>Apolygus lucorum genome provides insights into omnivorousness and mesophyll feeding.</title>
        <authorList>
            <person name="Liu Y."/>
            <person name="Liu H."/>
            <person name="Wang H."/>
            <person name="Huang T."/>
            <person name="Liu B."/>
            <person name="Yang B."/>
            <person name="Yin L."/>
            <person name="Li B."/>
            <person name="Zhang Y."/>
            <person name="Zhang S."/>
            <person name="Jiang F."/>
            <person name="Zhang X."/>
            <person name="Ren Y."/>
            <person name="Wang B."/>
            <person name="Wang S."/>
            <person name="Lu Y."/>
            <person name="Wu K."/>
            <person name="Fan W."/>
            <person name="Wang G."/>
        </authorList>
    </citation>
    <scope>NUCLEOTIDE SEQUENCE</scope>
    <source>
        <strain evidence="1">12Hb</strain>
    </source>
</reference>
<evidence type="ECO:0000313" key="2">
    <source>
        <dbReference type="Proteomes" id="UP000466442"/>
    </source>
</evidence>
<protein>
    <submittedName>
        <fullName evidence="1">Uncharacterized protein</fullName>
    </submittedName>
</protein>
<dbReference type="Proteomes" id="UP000466442">
    <property type="component" value="Linkage Group LG5"/>
</dbReference>
<gene>
    <name evidence="1" type="ORF">GE061_013460</name>
</gene>
<dbReference type="InterPro" id="IPR013783">
    <property type="entry name" value="Ig-like_fold"/>
</dbReference>
<sequence>MNIADERGHPIKNKYYNSGSTIELQCTVNRIPEAQVILWKWGTKVLNFDNSRGGISVKADVTDNGALSRLFIANSHPHDSGNYTCALGDIAQASVTVVVLNGKDGEAPAAMHIGASSLLLGSQSLVLVGTLIALSDFLSRHSR</sequence>
<dbReference type="Pfam" id="PF13927">
    <property type="entry name" value="Ig_3"/>
    <property type="match status" value="1"/>
</dbReference>
<keyword evidence="2" id="KW-1185">Reference proteome</keyword>
<dbReference type="PROSITE" id="PS50835">
    <property type="entry name" value="IG_LIKE"/>
    <property type="match status" value="1"/>
</dbReference>
<dbReference type="EMBL" id="WIXP02000005">
    <property type="protein sequence ID" value="KAF6210356.1"/>
    <property type="molecule type" value="Genomic_DNA"/>
</dbReference>
<dbReference type="InterPro" id="IPR037448">
    <property type="entry name" value="Zig-8"/>
</dbReference>
<dbReference type="GO" id="GO:0050808">
    <property type="term" value="P:synapse organization"/>
    <property type="evidence" value="ECO:0007669"/>
    <property type="project" value="TreeGrafter"/>
</dbReference>
<proteinExistence type="predicted"/>
<dbReference type="InterPro" id="IPR036179">
    <property type="entry name" value="Ig-like_dom_sf"/>
</dbReference>
<dbReference type="OrthoDB" id="6354602at2759"/>
<organism evidence="1 2">
    <name type="scientific">Apolygus lucorum</name>
    <name type="common">Small green plant bug</name>
    <name type="synonym">Lygocoris lucorum</name>
    <dbReference type="NCBI Taxonomy" id="248454"/>
    <lineage>
        <taxon>Eukaryota</taxon>
        <taxon>Metazoa</taxon>
        <taxon>Ecdysozoa</taxon>
        <taxon>Arthropoda</taxon>
        <taxon>Hexapoda</taxon>
        <taxon>Insecta</taxon>
        <taxon>Pterygota</taxon>
        <taxon>Neoptera</taxon>
        <taxon>Paraneoptera</taxon>
        <taxon>Hemiptera</taxon>
        <taxon>Heteroptera</taxon>
        <taxon>Panheteroptera</taxon>
        <taxon>Cimicomorpha</taxon>
        <taxon>Miridae</taxon>
        <taxon>Mirini</taxon>
        <taxon>Apolygus</taxon>
    </lineage>
</organism>